<protein>
    <submittedName>
        <fullName evidence="1">Uncharacterized protein</fullName>
    </submittedName>
</protein>
<dbReference type="AlphaFoldDB" id="A0A554VF99"/>
<dbReference type="RefSeq" id="WP_143917876.1">
    <property type="nucleotide sequence ID" value="NZ_CANMIK010000002.1"/>
</dbReference>
<evidence type="ECO:0000313" key="1">
    <source>
        <dbReference type="EMBL" id="TSE05828.1"/>
    </source>
</evidence>
<comment type="caution">
    <text evidence="1">The sequence shown here is derived from an EMBL/GenBank/DDBJ whole genome shotgun (WGS) entry which is preliminary data.</text>
</comment>
<organism evidence="1 2">
    <name type="scientific">Aquimarina algiphila</name>
    <dbReference type="NCBI Taxonomy" id="2047982"/>
    <lineage>
        <taxon>Bacteria</taxon>
        <taxon>Pseudomonadati</taxon>
        <taxon>Bacteroidota</taxon>
        <taxon>Flavobacteriia</taxon>
        <taxon>Flavobacteriales</taxon>
        <taxon>Flavobacteriaceae</taxon>
        <taxon>Aquimarina</taxon>
    </lineage>
</organism>
<keyword evidence="2" id="KW-1185">Reference proteome</keyword>
<reference evidence="1 2" key="1">
    <citation type="submission" date="2019-07" db="EMBL/GenBank/DDBJ databases">
        <title>The draft genome sequence of Aquimarina algiphila M91.</title>
        <authorList>
            <person name="Meng X."/>
        </authorList>
    </citation>
    <scope>NUCLEOTIDE SEQUENCE [LARGE SCALE GENOMIC DNA]</scope>
    <source>
        <strain evidence="1 2">M91</strain>
    </source>
</reference>
<proteinExistence type="predicted"/>
<accession>A0A554VF99</accession>
<dbReference type="EMBL" id="VLNR01000054">
    <property type="protein sequence ID" value="TSE05828.1"/>
    <property type="molecule type" value="Genomic_DNA"/>
</dbReference>
<sequence length="74" mass="8765">MKQKEALESLYKKNKFIDEDVKEIIISDVVSEIEKREEELSKKIIQLKDLGITQETIKNIILSKYNSGIWFKYT</sequence>
<evidence type="ECO:0000313" key="2">
    <source>
        <dbReference type="Proteomes" id="UP000318833"/>
    </source>
</evidence>
<gene>
    <name evidence="1" type="ORF">FOF46_21565</name>
</gene>
<name>A0A554VF99_9FLAO</name>
<dbReference type="Proteomes" id="UP000318833">
    <property type="component" value="Unassembled WGS sequence"/>
</dbReference>